<dbReference type="AlphaFoldDB" id="A0A5A5TDQ3"/>
<sequence length="189" mass="20941">MGGSSFDLIAQEIQKQQHIMEELKAENRQLHQQLSALRAGQGIFLEINGTRIALATPFVSSSSSSTHFTATLPETPQTTWTYADKVHNEEAQAIPSSFDGDSAKEEENVQPQEQAEVPMSEQAQLLSEAPTKEIAVETTFLEEIMLDEFAAALTAPNQALQTADPRKNHTKEEQKATLRRELMGSFLLE</sequence>
<name>A0A5A5TDQ3_9CHLR</name>
<dbReference type="EMBL" id="BIXY01000038">
    <property type="protein sequence ID" value="GCF09183.1"/>
    <property type="molecule type" value="Genomic_DNA"/>
</dbReference>
<comment type="caution">
    <text evidence="3">The sequence shown here is derived from an EMBL/GenBank/DDBJ whole genome shotgun (WGS) entry which is preliminary data.</text>
</comment>
<dbReference type="RefSeq" id="WP_149402136.1">
    <property type="nucleotide sequence ID" value="NZ_BIXY01000038.1"/>
</dbReference>
<feature type="region of interest" description="Disordered" evidence="2">
    <location>
        <begin position="95"/>
        <end position="119"/>
    </location>
</feature>
<evidence type="ECO:0000313" key="3">
    <source>
        <dbReference type="EMBL" id="GCF09183.1"/>
    </source>
</evidence>
<keyword evidence="4" id="KW-1185">Reference proteome</keyword>
<evidence type="ECO:0000256" key="2">
    <source>
        <dbReference type="SAM" id="MobiDB-lite"/>
    </source>
</evidence>
<evidence type="ECO:0000313" key="4">
    <source>
        <dbReference type="Proteomes" id="UP000322530"/>
    </source>
</evidence>
<dbReference type="OrthoDB" id="163570at2"/>
<organism evidence="3 4">
    <name type="scientific">Dictyobacter arantiisoli</name>
    <dbReference type="NCBI Taxonomy" id="2014874"/>
    <lineage>
        <taxon>Bacteria</taxon>
        <taxon>Bacillati</taxon>
        <taxon>Chloroflexota</taxon>
        <taxon>Ktedonobacteria</taxon>
        <taxon>Ktedonobacterales</taxon>
        <taxon>Dictyobacteraceae</taxon>
        <taxon>Dictyobacter</taxon>
    </lineage>
</organism>
<feature type="coiled-coil region" evidence="1">
    <location>
        <begin position="6"/>
        <end position="40"/>
    </location>
</feature>
<evidence type="ECO:0000256" key="1">
    <source>
        <dbReference type="SAM" id="Coils"/>
    </source>
</evidence>
<gene>
    <name evidence="3" type="ORF">KDI_27470</name>
</gene>
<protein>
    <submittedName>
        <fullName evidence="3">Uncharacterized protein</fullName>
    </submittedName>
</protein>
<accession>A0A5A5TDQ3</accession>
<proteinExistence type="predicted"/>
<keyword evidence="1" id="KW-0175">Coiled coil</keyword>
<reference evidence="3 4" key="1">
    <citation type="submission" date="2019-01" db="EMBL/GenBank/DDBJ databases">
        <title>Draft genome sequence of Dictyobacter sp. Uno17.</title>
        <authorList>
            <person name="Wang C.M."/>
            <person name="Zheng Y."/>
            <person name="Sakai Y."/>
            <person name="Abe K."/>
            <person name="Yokota A."/>
            <person name="Yabe S."/>
        </authorList>
    </citation>
    <scope>NUCLEOTIDE SEQUENCE [LARGE SCALE GENOMIC DNA]</scope>
    <source>
        <strain evidence="3 4">Uno17</strain>
    </source>
</reference>
<dbReference type="Proteomes" id="UP000322530">
    <property type="component" value="Unassembled WGS sequence"/>
</dbReference>